<dbReference type="Proteomes" id="UP001153328">
    <property type="component" value="Unassembled WGS sequence"/>
</dbReference>
<name>A0A9W4MH95_9ACTN</name>
<keyword evidence="3" id="KW-1185">Reference proteome</keyword>
<comment type="caution">
    <text evidence="2">The sequence shown here is derived from an EMBL/GenBank/DDBJ whole genome shotgun (WGS) entry which is preliminary data.</text>
</comment>
<feature type="region of interest" description="Disordered" evidence="1">
    <location>
        <begin position="156"/>
        <end position="209"/>
    </location>
</feature>
<reference evidence="2" key="1">
    <citation type="submission" date="2021-06" db="EMBL/GenBank/DDBJ databases">
        <authorList>
            <person name="Arsene-Ploetze F."/>
        </authorList>
    </citation>
    <scope>NUCLEOTIDE SEQUENCE</scope>
    <source>
        <strain evidence="2">SBRY1</strain>
    </source>
</reference>
<sequence>MAARSWRRGSGRSSRRTRPRRPWPWRRPPRPSTSCCRRAPGGNCSPTTSPRWCAVRPSTRPAPGPGSTGSTAPPSWSTAPGGVTSAFPFFDSSRTGTPRRSAHGFPPWASTRKSPSASPRPCFGSPACPATPGTHARCVVGVVRVGPLRGRPCALRSHAPDAAGPALWADGATSKTRPSPSPRPPGAPALPLATSPRAPACGGATARGTHRPARIVAAPQHVAPPFRVAGKGGSGGKIFATNRDGGAANCDVLGAYRNSAPAACGGSRGRCGGDGGDG</sequence>
<gene>
    <name evidence="2" type="ORF">SBRY_30770</name>
</gene>
<accession>A0A9W4MH95</accession>
<feature type="compositionally biased region" description="Low complexity" evidence="1">
    <location>
        <begin position="68"/>
        <end position="81"/>
    </location>
</feature>
<organism evidence="2 3">
    <name type="scientific">Actinacidiphila bryophytorum</name>
    <dbReference type="NCBI Taxonomy" id="1436133"/>
    <lineage>
        <taxon>Bacteria</taxon>
        <taxon>Bacillati</taxon>
        <taxon>Actinomycetota</taxon>
        <taxon>Actinomycetes</taxon>
        <taxon>Kitasatosporales</taxon>
        <taxon>Streptomycetaceae</taxon>
        <taxon>Actinacidiphila</taxon>
    </lineage>
</organism>
<evidence type="ECO:0000313" key="2">
    <source>
        <dbReference type="EMBL" id="CAG7643243.1"/>
    </source>
</evidence>
<feature type="compositionally biased region" description="Basic residues" evidence="1">
    <location>
        <begin position="1"/>
        <end position="29"/>
    </location>
</feature>
<evidence type="ECO:0000313" key="3">
    <source>
        <dbReference type="Proteomes" id="UP001153328"/>
    </source>
</evidence>
<protein>
    <submittedName>
        <fullName evidence="2">Uncharacterized protein</fullName>
    </submittedName>
</protein>
<evidence type="ECO:0000256" key="1">
    <source>
        <dbReference type="SAM" id="MobiDB-lite"/>
    </source>
</evidence>
<dbReference type="AlphaFoldDB" id="A0A9W4MH95"/>
<feature type="compositionally biased region" description="Pro residues" evidence="1">
    <location>
        <begin position="179"/>
        <end position="188"/>
    </location>
</feature>
<proteinExistence type="predicted"/>
<dbReference type="EMBL" id="CAJVAX010000017">
    <property type="protein sequence ID" value="CAG7643243.1"/>
    <property type="molecule type" value="Genomic_DNA"/>
</dbReference>
<feature type="region of interest" description="Disordered" evidence="1">
    <location>
        <begin position="1"/>
        <end position="123"/>
    </location>
</feature>